<protein>
    <submittedName>
        <fullName evidence="1">Uncharacterized protein</fullName>
    </submittedName>
</protein>
<dbReference type="PANTHER" id="PTHR33053:SF25">
    <property type="entry name" value="TRANSPOSASE DOMAIN-CONTAINING PROTEIN"/>
    <property type="match status" value="1"/>
</dbReference>
<dbReference type="Proteomes" id="UP000054359">
    <property type="component" value="Unassembled WGS sequence"/>
</dbReference>
<gene>
    <name evidence="1" type="ORF">X975_10500</name>
</gene>
<keyword evidence="2" id="KW-1185">Reference proteome</keyword>
<dbReference type="OrthoDB" id="6437593at2759"/>
<feature type="non-terminal residue" evidence="1">
    <location>
        <position position="171"/>
    </location>
</feature>
<dbReference type="OMA" id="CITISNY"/>
<proteinExistence type="predicted"/>
<evidence type="ECO:0000313" key="1">
    <source>
        <dbReference type="EMBL" id="KFM81282.1"/>
    </source>
</evidence>
<dbReference type="EMBL" id="KK121812">
    <property type="protein sequence ID" value="KFM81282.1"/>
    <property type="molecule type" value="Genomic_DNA"/>
</dbReference>
<sequence>MIITNVHGLSHIADDVKMYGPLETYSAFPFESYLSTLKRLIRSPNKPLQQLSRRLVERGNSHVHSHQKYLNINGQFNLSCKHDRGPCVSNLHGKQFSKIVTKTFSFKLSTGNNCCMMEDGTIVLIGNIIQDSEDSAFIVGKHFRNKEDYYKFPCQSSKLDIYLVTDLSLAY</sequence>
<reference evidence="1 2" key="1">
    <citation type="submission" date="2013-11" db="EMBL/GenBank/DDBJ databases">
        <title>Genome sequencing of Stegodyphus mimosarum.</title>
        <authorList>
            <person name="Bechsgaard J."/>
        </authorList>
    </citation>
    <scope>NUCLEOTIDE SEQUENCE [LARGE SCALE GENOMIC DNA]</scope>
</reference>
<accession>A0A087UV93</accession>
<dbReference type="PANTHER" id="PTHR33053">
    <property type="entry name" value="PROTEIN, PUTATIVE-RELATED"/>
    <property type="match status" value="1"/>
</dbReference>
<name>A0A087UV93_STEMI</name>
<organism evidence="1 2">
    <name type="scientific">Stegodyphus mimosarum</name>
    <name type="common">African social velvet spider</name>
    <dbReference type="NCBI Taxonomy" id="407821"/>
    <lineage>
        <taxon>Eukaryota</taxon>
        <taxon>Metazoa</taxon>
        <taxon>Ecdysozoa</taxon>
        <taxon>Arthropoda</taxon>
        <taxon>Chelicerata</taxon>
        <taxon>Arachnida</taxon>
        <taxon>Araneae</taxon>
        <taxon>Araneomorphae</taxon>
        <taxon>Entelegynae</taxon>
        <taxon>Eresoidea</taxon>
        <taxon>Eresidae</taxon>
        <taxon>Stegodyphus</taxon>
    </lineage>
</organism>
<evidence type="ECO:0000313" key="2">
    <source>
        <dbReference type="Proteomes" id="UP000054359"/>
    </source>
</evidence>
<dbReference type="AlphaFoldDB" id="A0A087UV93"/>